<evidence type="ECO:0000256" key="1">
    <source>
        <dbReference type="SAM" id="MobiDB-lite"/>
    </source>
</evidence>
<dbReference type="EMBL" id="JAIWYP010000009">
    <property type="protein sequence ID" value="KAH3770652.1"/>
    <property type="molecule type" value="Genomic_DNA"/>
</dbReference>
<evidence type="ECO:0000313" key="3">
    <source>
        <dbReference type="Proteomes" id="UP000828390"/>
    </source>
</evidence>
<reference evidence="2" key="2">
    <citation type="submission" date="2020-11" db="EMBL/GenBank/DDBJ databases">
        <authorList>
            <person name="McCartney M.A."/>
            <person name="Auch B."/>
            <person name="Kono T."/>
            <person name="Mallez S."/>
            <person name="Becker A."/>
            <person name="Gohl D.M."/>
            <person name="Silverstein K.A.T."/>
            <person name="Koren S."/>
            <person name="Bechman K.B."/>
            <person name="Herman A."/>
            <person name="Abrahante J.E."/>
            <person name="Garbe J."/>
        </authorList>
    </citation>
    <scope>NUCLEOTIDE SEQUENCE</scope>
    <source>
        <strain evidence="2">Duluth1</strain>
        <tissue evidence="2">Whole animal</tissue>
    </source>
</reference>
<proteinExistence type="predicted"/>
<reference evidence="2" key="1">
    <citation type="journal article" date="2019" name="bioRxiv">
        <title>The Genome of the Zebra Mussel, Dreissena polymorpha: A Resource for Invasive Species Research.</title>
        <authorList>
            <person name="McCartney M.A."/>
            <person name="Auch B."/>
            <person name="Kono T."/>
            <person name="Mallez S."/>
            <person name="Zhang Y."/>
            <person name="Obille A."/>
            <person name="Becker A."/>
            <person name="Abrahante J.E."/>
            <person name="Garbe J."/>
            <person name="Badalamenti J.P."/>
            <person name="Herman A."/>
            <person name="Mangelson H."/>
            <person name="Liachko I."/>
            <person name="Sullivan S."/>
            <person name="Sone E.D."/>
            <person name="Koren S."/>
            <person name="Silverstein K.A.T."/>
            <person name="Beckman K.B."/>
            <person name="Gohl D.M."/>
        </authorList>
    </citation>
    <scope>NUCLEOTIDE SEQUENCE</scope>
    <source>
        <strain evidence="2">Duluth1</strain>
        <tissue evidence="2">Whole animal</tissue>
    </source>
</reference>
<accession>A0A9D4DYX5</accession>
<feature type="region of interest" description="Disordered" evidence="1">
    <location>
        <begin position="1"/>
        <end position="22"/>
    </location>
</feature>
<dbReference type="Proteomes" id="UP000828390">
    <property type="component" value="Unassembled WGS sequence"/>
</dbReference>
<keyword evidence="3" id="KW-1185">Reference proteome</keyword>
<feature type="region of interest" description="Disordered" evidence="1">
    <location>
        <begin position="95"/>
        <end position="115"/>
    </location>
</feature>
<feature type="compositionally biased region" description="Basic residues" evidence="1">
    <location>
        <begin position="1"/>
        <end position="11"/>
    </location>
</feature>
<name>A0A9D4DYX5_DREPO</name>
<organism evidence="2 3">
    <name type="scientific">Dreissena polymorpha</name>
    <name type="common">Zebra mussel</name>
    <name type="synonym">Mytilus polymorpha</name>
    <dbReference type="NCBI Taxonomy" id="45954"/>
    <lineage>
        <taxon>Eukaryota</taxon>
        <taxon>Metazoa</taxon>
        <taxon>Spiralia</taxon>
        <taxon>Lophotrochozoa</taxon>
        <taxon>Mollusca</taxon>
        <taxon>Bivalvia</taxon>
        <taxon>Autobranchia</taxon>
        <taxon>Heteroconchia</taxon>
        <taxon>Euheterodonta</taxon>
        <taxon>Imparidentia</taxon>
        <taxon>Neoheterodontei</taxon>
        <taxon>Myida</taxon>
        <taxon>Dreissenoidea</taxon>
        <taxon>Dreissenidae</taxon>
        <taxon>Dreissena</taxon>
    </lineage>
</organism>
<dbReference type="AlphaFoldDB" id="A0A9D4DYX5"/>
<comment type="caution">
    <text evidence="2">The sequence shown here is derived from an EMBL/GenBank/DDBJ whole genome shotgun (WGS) entry which is preliminary data.</text>
</comment>
<gene>
    <name evidence="2" type="ORF">DPMN_171944</name>
</gene>
<evidence type="ECO:0000313" key="2">
    <source>
        <dbReference type="EMBL" id="KAH3770652.1"/>
    </source>
</evidence>
<sequence length="115" mass="13150">MTDRKKDRHAKNNLPPIYQSGGIKMPRPLGGNVFLPISVIFELVQDNIGMNFLTNFYEDRTTNVASSVLTSHILKNTPPLRNHWTINMASRVLTRQMLTPHNTRRRTKGDHKSSP</sequence>
<protein>
    <submittedName>
        <fullName evidence="2">Uncharacterized protein</fullName>
    </submittedName>
</protein>